<comment type="function">
    <text evidence="16">DNA polymerase III is a complex, multichain enzyme responsible for most of the replicative synthesis in bacteria. The epsilon subunit contain the editing function and is a proofreading 3'-5' exonuclease.</text>
</comment>
<organism evidence="18 19">
    <name type="scientific">Roseateles amylovorans</name>
    <dbReference type="NCBI Taxonomy" id="2978473"/>
    <lineage>
        <taxon>Bacteria</taxon>
        <taxon>Pseudomonadati</taxon>
        <taxon>Pseudomonadota</taxon>
        <taxon>Betaproteobacteria</taxon>
        <taxon>Burkholderiales</taxon>
        <taxon>Sphaerotilaceae</taxon>
        <taxon>Roseateles</taxon>
    </lineage>
</organism>
<dbReference type="SUPFAM" id="SSF53098">
    <property type="entry name" value="Ribonuclease H-like"/>
    <property type="match status" value="1"/>
</dbReference>
<dbReference type="InterPro" id="IPR006054">
    <property type="entry name" value="DnaQ"/>
</dbReference>
<keyword evidence="9 16" id="KW-0479">Metal-binding</keyword>
<keyword evidence="10 16" id="KW-0378">Hydrolase</keyword>
<feature type="domain" description="Exonuclease" evidence="17">
    <location>
        <begin position="2"/>
        <end position="174"/>
    </location>
</feature>
<dbReference type="InterPro" id="IPR036397">
    <property type="entry name" value="RNaseH_sf"/>
</dbReference>
<evidence type="ECO:0000256" key="16">
    <source>
        <dbReference type="RuleBase" id="RU364087"/>
    </source>
</evidence>
<reference evidence="18" key="1">
    <citation type="submission" date="2022-10" db="EMBL/GenBank/DDBJ databases">
        <title>Characterization and whole genome sequencing of a new Roseateles species, isolated from fresh water.</title>
        <authorList>
            <person name="Guliayeva D.Y."/>
            <person name="Akhremchuk A.E."/>
            <person name="Sikolenko M.A."/>
            <person name="Valentovich L.N."/>
            <person name="Sidarenka A.V."/>
        </authorList>
    </citation>
    <scope>NUCLEOTIDE SEQUENCE</scope>
    <source>
        <strain evidence="18">BIM B-1768</strain>
    </source>
</reference>
<keyword evidence="6 16" id="KW-0548">Nucleotidyltransferase</keyword>
<keyword evidence="8 16" id="KW-0540">Nuclease</keyword>
<evidence type="ECO:0000256" key="14">
    <source>
        <dbReference type="ARBA" id="ARBA00023211"/>
    </source>
</evidence>
<dbReference type="Pfam" id="PF00929">
    <property type="entry name" value="RNase_T"/>
    <property type="match status" value="1"/>
</dbReference>
<comment type="cofactor">
    <cofactor evidence="1 16">
        <name>Mn(2+)</name>
        <dbReference type="ChEBI" id="CHEBI:29035"/>
    </cofactor>
</comment>
<evidence type="ECO:0000256" key="1">
    <source>
        <dbReference type="ARBA" id="ARBA00001936"/>
    </source>
</evidence>
<dbReference type="Gene3D" id="3.30.420.10">
    <property type="entry name" value="Ribonuclease H-like superfamily/Ribonuclease H"/>
    <property type="match status" value="1"/>
</dbReference>
<evidence type="ECO:0000256" key="2">
    <source>
        <dbReference type="ARBA" id="ARBA00001946"/>
    </source>
</evidence>
<sequence length="245" mass="26879">MRQIFFDTETTGLNPESGDRVVDIGCVEMVNRQLTGRHLHFYLNPERDMPEEAFRVHGLSSEFLSDKPKFSQVVDEFLSFIRDAELVAHNASFDVAFINAELKRCGRAPLHECVDSVRDTLLMARDMFPGKANSLDALCRRLEVDNSNRGLHGAVKDAELLAEVYIRLTRGQDSLVIDDNASATPGQGHELEIAAIDLSAFDLPVLLPTEAELAAHEVALADLDKASGGKRIWKSAPVALAAPAA</sequence>
<evidence type="ECO:0000256" key="13">
    <source>
        <dbReference type="ARBA" id="ARBA00022932"/>
    </source>
</evidence>
<dbReference type="EC" id="2.7.7.7" evidence="3 16"/>
<dbReference type="PANTHER" id="PTHR30231">
    <property type="entry name" value="DNA POLYMERASE III SUBUNIT EPSILON"/>
    <property type="match status" value="1"/>
</dbReference>
<dbReference type="InterPro" id="IPR013520">
    <property type="entry name" value="Ribonucl_H"/>
</dbReference>
<dbReference type="NCBIfam" id="NF004316">
    <property type="entry name" value="PRK05711.1"/>
    <property type="match status" value="1"/>
</dbReference>
<evidence type="ECO:0000259" key="17">
    <source>
        <dbReference type="SMART" id="SM00479"/>
    </source>
</evidence>
<dbReference type="SMART" id="SM00479">
    <property type="entry name" value="EXOIII"/>
    <property type="match status" value="1"/>
</dbReference>
<evidence type="ECO:0000256" key="11">
    <source>
        <dbReference type="ARBA" id="ARBA00022839"/>
    </source>
</evidence>
<dbReference type="EMBL" id="CP104562">
    <property type="protein sequence ID" value="UXH80135.1"/>
    <property type="molecule type" value="Genomic_DNA"/>
</dbReference>
<evidence type="ECO:0000313" key="18">
    <source>
        <dbReference type="EMBL" id="UXH80135.1"/>
    </source>
</evidence>
<comment type="cofactor">
    <cofactor evidence="2 16">
        <name>Mg(2+)</name>
        <dbReference type="ChEBI" id="CHEBI:18420"/>
    </cofactor>
</comment>
<keyword evidence="7 16" id="KW-0235">DNA replication</keyword>
<keyword evidence="19" id="KW-1185">Reference proteome</keyword>
<evidence type="ECO:0000313" key="19">
    <source>
        <dbReference type="Proteomes" id="UP001064933"/>
    </source>
</evidence>
<keyword evidence="14 16" id="KW-0464">Manganese</keyword>
<evidence type="ECO:0000256" key="5">
    <source>
        <dbReference type="ARBA" id="ARBA00022679"/>
    </source>
</evidence>
<dbReference type="PANTHER" id="PTHR30231:SF41">
    <property type="entry name" value="DNA POLYMERASE III SUBUNIT EPSILON"/>
    <property type="match status" value="1"/>
</dbReference>
<evidence type="ECO:0000256" key="3">
    <source>
        <dbReference type="ARBA" id="ARBA00012417"/>
    </source>
</evidence>
<accession>A0ABY6B982</accession>
<keyword evidence="13 16" id="KW-0239">DNA-directed DNA polymerase</keyword>
<dbReference type="CDD" id="cd06131">
    <property type="entry name" value="DNA_pol_III_epsilon_Ecoli_like"/>
    <property type="match status" value="1"/>
</dbReference>
<evidence type="ECO:0000256" key="9">
    <source>
        <dbReference type="ARBA" id="ARBA00022723"/>
    </source>
</evidence>
<evidence type="ECO:0000256" key="6">
    <source>
        <dbReference type="ARBA" id="ARBA00022695"/>
    </source>
</evidence>
<dbReference type="InterPro" id="IPR012337">
    <property type="entry name" value="RNaseH-like_sf"/>
</dbReference>
<name>A0ABY6B982_9BURK</name>
<dbReference type="Proteomes" id="UP001064933">
    <property type="component" value="Chromosome"/>
</dbReference>
<keyword evidence="12 16" id="KW-0460">Magnesium</keyword>
<gene>
    <name evidence="16 18" type="primary">dnaQ</name>
    <name evidence="18" type="ORF">N4261_09735</name>
</gene>
<evidence type="ECO:0000256" key="10">
    <source>
        <dbReference type="ARBA" id="ARBA00022801"/>
    </source>
</evidence>
<dbReference type="NCBIfam" id="TIGR01406">
    <property type="entry name" value="dnaQ_proteo"/>
    <property type="match status" value="1"/>
</dbReference>
<protein>
    <recommendedName>
        <fullName evidence="4 16">DNA polymerase III subunit epsilon</fullName>
        <ecNumber evidence="3 16">2.7.7.7</ecNumber>
    </recommendedName>
</protein>
<dbReference type="RefSeq" id="WP_261759953.1">
    <property type="nucleotide sequence ID" value="NZ_CP104562.2"/>
</dbReference>
<dbReference type="InterPro" id="IPR006309">
    <property type="entry name" value="DnaQ_proteo"/>
</dbReference>
<dbReference type="GO" id="GO:0003887">
    <property type="term" value="F:DNA-directed DNA polymerase activity"/>
    <property type="evidence" value="ECO:0007669"/>
    <property type="project" value="UniProtKB-EC"/>
</dbReference>
<dbReference type="NCBIfam" id="TIGR00573">
    <property type="entry name" value="dnaq"/>
    <property type="match status" value="1"/>
</dbReference>
<evidence type="ECO:0000256" key="8">
    <source>
        <dbReference type="ARBA" id="ARBA00022722"/>
    </source>
</evidence>
<comment type="catalytic activity">
    <reaction evidence="15 16">
        <text>DNA(n) + a 2'-deoxyribonucleoside 5'-triphosphate = DNA(n+1) + diphosphate</text>
        <dbReference type="Rhea" id="RHEA:22508"/>
        <dbReference type="Rhea" id="RHEA-COMP:17339"/>
        <dbReference type="Rhea" id="RHEA-COMP:17340"/>
        <dbReference type="ChEBI" id="CHEBI:33019"/>
        <dbReference type="ChEBI" id="CHEBI:61560"/>
        <dbReference type="ChEBI" id="CHEBI:173112"/>
        <dbReference type="EC" id="2.7.7.7"/>
    </reaction>
</comment>
<keyword evidence="5 16" id="KW-0808">Transferase</keyword>
<comment type="subunit">
    <text evidence="16">DNA polymerase III contains a core (composed of alpha, epsilon and theta chains) that associates with a tau subunit. This core dimerizes to form the POLIII' complex. PolIII' associates with the gamma complex (composed of gamma, delta, delta', psi and chi chains) and with the beta chain to form the complete DNA polymerase III complex.</text>
</comment>
<evidence type="ECO:0000256" key="12">
    <source>
        <dbReference type="ARBA" id="ARBA00022842"/>
    </source>
</evidence>
<evidence type="ECO:0000256" key="15">
    <source>
        <dbReference type="ARBA" id="ARBA00049244"/>
    </source>
</evidence>
<keyword evidence="11 16" id="KW-0269">Exonuclease</keyword>
<evidence type="ECO:0000256" key="4">
    <source>
        <dbReference type="ARBA" id="ARBA00020352"/>
    </source>
</evidence>
<evidence type="ECO:0000256" key="7">
    <source>
        <dbReference type="ARBA" id="ARBA00022705"/>
    </source>
</evidence>
<proteinExistence type="predicted"/>